<dbReference type="SUPFAM" id="SSF46689">
    <property type="entry name" value="Homeodomain-like"/>
    <property type="match status" value="1"/>
</dbReference>
<dbReference type="OrthoDB" id="3192968at2"/>
<dbReference type="InterPro" id="IPR009057">
    <property type="entry name" value="Homeodomain-like_sf"/>
</dbReference>
<dbReference type="InterPro" id="IPR023772">
    <property type="entry name" value="DNA-bd_HTH_TetR-type_CS"/>
</dbReference>
<accession>A0A495EPD8</accession>
<dbReference type="PRINTS" id="PR00455">
    <property type="entry name" value="HTHTETR"/>
</dbReference>
<dbReference type="RefSeq" id="WP_120954275.1">
    <property type="nucleotide sequence ID" value="NZ_RBIR01000005.1"/>
</dbReference>
<keyword evidence="1" id="KW-0805">Transcription regulation</keyword>
<dbReference type="PROSITE" id="PS50977">
    <property type="entry name" value="HTH_TETR_2"/>
    <property type="match status" value="1"/>
</dbReference>
<dbReference type="Pfam" id="PF00440">
    <property type="entry name" value="TetR_N"/>
    <property type="match status" value="1"/>
</dbReference>
<name>A0A495EPD8_9MICC</name>
<evidence type="ECO:0000313" key="7">
    <source>
        <dbReference type="Proteomes" id="UP000276055"/>
    </source>
</evidence>
<dbReference type="InterPro" id="IPR001647">
    <property type="entry name" value="HTH_TetR"/>
</dbReference>
<dbReference type="GO" id="GO:0003700">
    <property type="term" value="F:DNA-binding transcription factor activity"/>
    <property type="evidence" value="ECO:0007669"/>
    <property type="project" value="TreeGrafter"/>
</dbReference>
<dbReference type="EMBL" id="RBIR01000005">
    <property type="protein sequence ID" value="RKR18860.1"/>
    <property type="molecule type" value="Genomic_DNA"/>
</dbReference>
<evidence type="ECO:0000313" key="6">
    <source>
        <dbReference type="EMBL" id="RKR18860.1"/>
    </source>
</evidence>
<keyword evidence="3" id="KW-0804">Transcription</keyword>
<evidence type="ECO:0000256" key="3">
    <source>
        <dbReference type="ARBA" id="ARBA00023163"/>
    </source>
</evidence>
<proteinExistence type="predicted"/>
<dbReference type="Pfam" id="PF17935">
    <property type="entry name" value="TetR_C_27"/>
    <property type="match status" value="1"/>
</dbReference>
<dbReference type="PROSITE" id="PS01081">
    <property type="entry name" value="HTH_TETR_1"/>
    <property type="match status" value="1"/>
</dbReference>
<evidence type="ECO:0000256" key="1">
    <source>
        <dbReference type="ARBA" id="ARBA00023015"/>
    </source>
</evidence>
<comment type="caution">
    <text evidence="6">The sequence shown here is derived from an EMBL/GenBank/DDBJ whole genome shotgun (WGS) entry which is preliminary data.</text>
</comment>
<dbReference type="AlphaFoldDB" id="A0A495EPD8"/>
<feature type="DNA-binding region" description="H-T-H motif" evidence="4">
    <location>
        <begin position="29"/>
        <end position="48"/>
    </location>
</feature>
<dbReference type="Proteomes" id="UP000276055">
    <property type="component" value="Unassembled WGS sequence"/>
</dbReference>
<dbReference type="PANTHER" id="PTHR30055">
    <property type="entry name" value="HTH-TYPE TRANSCRIPTIONAL REGULATOR RUTR"/>
    <property type="match status" value="1"/>
</dbReference>
<feature type="domain" description="HTH tetR-type" evidence="5">
    <location>
        <begin position="6"/>
        <end position="66"/>
    </location>
</feature>
<dbReference type="GO" id="GO:0000976">
    <property type="term" value="F:transcription cis-regulatory region binding"/>
    <property type="evidence" value="ECO:0007669"/>
    <property type="project" value="TreeGrafter"/>
</dbReference>
<reference evidence="6 7" key="1">
    <citation type="submission" date="2018-10" db="EMBL/GenBank/DDBJ databases">
        <title>Genomic Encyclopedia of Type Strains, Phase IV (KMG-IV): sequencing the most valuable type-strain genomes for metagenomic binning, comparative biology and taxonomic classification.</title>
        <authorList>
            <person name="Goeker M."/>
        </authorList>
    </citation>
    <scope>NUCLEOTIDE SEQUENCE [LARGE SCALE GENOMIC DNA]</scope>
    <source>
        <strain evidence="6 7">DSM 25586</strain>
    </source>
</reference>
<dbReference type="PANTHER" id="PTHR30055:SF151">
    <property type="entry name" value="TRANSCRIPTIONAL REGULATORY PROTEIN"/>
    <property type="match status" value="1"/>
</dbReference>
<sequence>MTPAAVLTEERILDAAEDVLRRFGPAKATVVDVAKALGVSHGSVYRHFPTKVALRDAVARRWLDRLAGPLDPARDTEGPAAERLLRWLERLAAIKQGMALSDPELFATFSQLTAEAREVVDAHVARLAAQLTEIIADGVGTGEFAVEDPSTAGLAVLHATARFHHPLHAAEWADPAIGSELREVWRLLAQGLAARP</sequence>
<keyword evidence="2 4" id="KW-0238">DNA-binding</keyword>
<dbReference type="SUPFAM" id="SSF48498">
    <property type="entry name" value="Tetracyclin repressor-like, C-terminal domain"/>
    <property type="match status" value="1"/>
</dbReference>
<dbReference type="InterPro" id="IPR041478">
    <property type="entry name" value="TetR_C_27"/>
</dbReference>
<dbReference type="InterPro" id="IPR050109">
    <property type="entry name" value="HTH-type_TetR-like_transc_reg"/>
</dbReference>
<evidence type="ECO:0000256" key="2">
    <source>
        <dbReference type="ARBA" id="ARBA00023125"/>
    </source>
</evidence>
<protein>
    <submittedName>
        <fullName evidence="6">TetR family transcriptional regulator</fullName>
    </submittedName>
</protein>
<evidence type="ECO:0000259" key="5">
    <source>
        <dbReference type="PROSITE" id="PS50977"/>
    </source>
</evidence>
<evidence type="ECO:0000256" key="4">
    <source>
        <dbReference type="PROSITE-ProRule" id="PRU00335"/>
    </source>
</evidence>
<gene>
    <name evidence="6" type="ORF">C8D78_2601</name>
</gene>
<organism evidence="6 7">
    <name type="scientific">Arthrobacter oryzae</name>
    <dbReference type="NCBI Taxonomy" id="409290"/>
    <lineage>
        <taxon>Bacteria</taxon>
        <taxon>Bacillati</taxon>
        <taxon>Actinomycetota</taxon>
        <taxon>Actinomycetes</taxon>
        <taxon>Micrococcales</taxon>
        <taxon>Micrococcaceae</taxon>
        <taxon>Arthrobacter</taxon>
    </lineage>
</organism>
<dbReference type="InterPro" id="IPR036271">
    <property type="entry name" value="Tet_transcr_reg_TetR-rel_C_sf"/>
</dbReference>
<dbReference type="Gene3D" id="1.10.357.10">
    <property type="entry name" value="Tetracycline Repressor, domain 2"/>
    <property type="match status" value="1"/>
</dbReference>